<accession>A0ABP7BC96</accession>
<keyword evidence="2" id="KW-1185">Reference proteome</keyword>
<dbReference type="EMBL" id="BAAAZP010000027">
    <property type="protein sequence ID" value="GAA3654990.1"/>
    <property type="molecule type" value="Genomic_DNA"/>
</dbReference>
<dbReference type="Proteomes" id="UP001500902">
    <property type="component" value="Unassembled WGS sequence"/>
</dbReference>
<sequence length="57" mass="6250">MPEVADIDCGRHVARRGVTRLFAPAIDIDIDIDAASITGSPGRRLLRSQTIYRKGDL</sequence>
<protein>
    <submittedName>
        <fullName evidence="1">Uncharacterized protein</fullName>
    </submittedName>
</protein>
<evidence type="ECO:0000313" key="1">
    <source>
        <dbReference type="EMBL" id="GAA3654990.1"/>
    </source>
</evidence>
<name>A0ABP7BC96_9ACTN</name>
<proteinExistence type="predicted"/>
<comment type="caution">
    <text evidence="1">The sequence shown here is derived from an EMBL/GenBank/DDBJ whole genome shotgun (WGS) entry which is preliminary data.</text>
</comment>
<organism evidence="1 2">
    <name type="scientific">Nonomuraea antimicrobica</name>
    <dbReference type="NCBI Taxonomy" id="561173"/>
    <lineage>
        <taxon>Bacteria</taxon>
        <taxon>Bacillati</taxon>
        <taxon>Actinomycetota</taxon>
        <taxon>Actinomycetes</taxon>
        <taxon>Streptosporangiales</taxon>
        <taxon>Streptosporangiaceae</taxon>
        <taxon>Nonomuraea</taxon>
    </lineage>
</organism>
<evidence type="ECO:0000313" key="2">
    <source>
        <dbReference type="Proteomes" id="UP001500902"/>
    </source>
</evidence>
<gene>
    <name evidence="1" type="ORF">GCM10022224_017600</name>
</gene>
<reference evidence="2" key="1">
    <citation type="journal article" date="2019" name="Int. J. Syst. Evol. Microbiol.">
        <title>The Global Catalogue of Microorganisms (GCM) 10K type strain sequencing project: providing services to taxonomists for standard genome sequencing and annotation.</title>
        <authorList>
            <consortium name="The Broad Institute Genomics Platform"/>
            <consortium name="The Broad Institute Genome Sequencing Center for Infectious Disease"/>
            <person name="Wu L."/>
            <person name="Ma J."/>
        </authorList>
    </citation>
    <scope>NUCLEOTIDE SEQUENCE [LARGE SCALE GENOMIC DNA]</scope>
    <source>
        <strain evidence="2">JCM 16904</strain>
    </source>
</reference>